<organism evidence="2 3">
    <name type="scientific">Geodermatophilus siccatus</name>
    <dbReference type="NCBI Taxonomy" id="1137991"/>
    <lineage>
        <taxon>Bacteria</taxon>
        <taxon>Bacillati</taxon>
        <taxon>Actinomycetota</taxon>
        <taxon>Actinomycetes</taxon>
        <taxon>Geodermatophilales</taxon>
        <taxon>Geodermatophilaceae</taxon>
        <taxon>Geodermatophilus</taxon>
    </lineage>
</organism>
<dbReference type="PANTHER" id="PTHR43677">
    <property type="entry name" value="SHORT-CHAIN DEHYDROGENASE/REDUCTASE"/>
    <property type="match status" value="1"/>
</dbReference>
<dbReference type="CDD" id="cd08241">
    <property type="entry name" value="QOR1"/>
    <property type="match status" value="1"/>
</dbReference>
<dbReference type="PANTHER" id="PTHR43677:SF4">
    <property type="entry name" value="QUINONE OXIDOREDUCTASE-LIKE PROTEIN 2"/>
    <property type="match status" value="1"/>
</dbReference>
<reference evidence="3" key="1">
    <citation type="submission" date="2016-10" db="EMBL/GenBank/DDBJ databases">
        <authorList>
            <person name="Varghese N."/>
            <person name="Submissions S."/>
        </authorList>
    </citation>
    <scope>NUCLEOTIDE SEQUENCE [LARGE SCALE GENOMIC DNA]</scope>
    <source>
        <strain evidence="3">DSM 45419</strain>
    </source>
</reference>
<dbReference type="Pfam" id="PF08240">
    <property type="entry name" value="ADH_N"/>
    <property type="match status" value="1"/>
</dbReference>
<evidence type="ECO:0000259" key="1">
    <source>
        <dbReference type="SMART" id="SM00829"/>
    </source>
</evidence>
<dbReference type="GO" id="GO:0016491">
    <property type="term" value="F:oxidoreductase activity"/>
    <property type="evidence" value="ECO:0007669"/>
    <property type="project" value="InterPro"/>
</dbReference>
<dbReference type="Pfam" id="PF00107">
    <property type="entry name" value="ADH_zinc_N"/>
    <property type="match status" value="1"/>
</dbReference>
<dbReference type="InterPro" id="IPR051397">
    <property type="entry name" value="Zn-ADH-like_protein"/>
</dbReference>
<dbReference type="InterPro" id="IPR013149">
    <property type="entry name" value="ADH-like_C"/>
</dbReference>
<dbReference type="GO" id="GO:0008270">
    <property type="term" value="F:zinc ion binding"/>
    <property type="evidence" value="ECO:0007669"/>
    <property type="project" value="InterPro"/>
</dbReference>
<gene>
    <name evidence="2" type="ORF">SAMN05660642_03962</name>
</gene>
<dbReference type="SUPFAM" id="SSF51735">
    <property type="entry name" value="NAD(P)-binding Rossmann-fold domains"/>
    <property type="match status" value="1"/>
</dbReference>
<keyword evidence="3" id="KW-1185">Reference proteome</keyword>
<dbReference type="Gene3D" id="3.90.180.10">
    <property type="entry name" value="Medium-chain alcohol dehydrogenases, catalytic domain"/>
    <property type="match status" value="1"/>
</dbReference>
<dbReference type="AlphaFoldDB" id="A0A1G9YAZ0"/>
<dbReference type="InterPro" id="IPR002364">
    <property type="entry name" value="Quin_OxRdtase/zeta-crystal_CS"/>
</dbReference>
<dbReference type="EMBL" id="FNHE01000011">
    <property type="protein sequence ID" value="SDN06197.1"/>
    <property type="molecule type" value="Genomic_DNA"/>
</dbReference>
<dbReference type="SMART" id="SM00829">
    <property type="entry name" value="PKS_ER"/>
    <property type="match status" value="1"/>
</dbReference>
<dbReference type="STRING" id="1137991.SAMN05660642_03962"/>
<dbReference type="InterPro" id="IPR020843">
    <property type="entry name" value="ER"/>
</dbReference>
<dbReference type="InterPro" id="IPR011032">
    <property type="entry name" value="GroES-like_sf"/>
</dbReference>
<feature type="domain" description="Enoyl reductase (ER)" evidence="1">
    <location>
        <begin position="7"/>
        <end position="318"/>
    </location>
</feature>
<proteinExistence type="predicted"/>
<evidence type="ECO:0000313" key="3">
    <source>
        <dbReference type="Proteomes" id="UP000198680"/>
    </source>
</evidence>
<protein>
    <submittedName>
        <fullName evidence="2">NADPH2:quinone reductase</fullName>
    </submittedName>
</protein>
<dbReference type="OrthoDB" id="4190732at2"/>
<dbReference type="RefSeq" id="WP_091222395.1">
    <property type="nucleotide sequence ID" value="NZ_FNHE01000011.1"/>
</dbReference>
<dbReference type="Proteomes" id="UP000198680">
    <property type="component" value="Unassembled WGS sequence"/>
</dbReference>
<dbReference type="PROSITE" id="PS01162">
    <property type="entry name" value="QOR_ZETA_CRYSTAL"/>
    <property type="match status" value="1"/>
</dbReference>
<dbReference type="Gene3D" id="3.40.50.720">
    <property type="entry name" value="NAD(P)-binding Rossmann-like Domain"/>
    <property type="match status" value="1"/>
</dbReference>
<dbReference type="InterPro" id="IPR013154">
    <property type="entry name" value="ADH-like_N"/>
</dbReference>
<dbReference type="SUPFAM" id="SSF50129">
    <property type="entry name" value="GroES-like"/>
    <property type="match status" value="1"/>
</dbReference>
<sequence>MRAAQIATLDGPSAISVVDVPEPDADAGVLIDVHVAGVTFPEVLLSRGQYQVKPELPFVPGSEVAGTVRSAPEGSGFRPGQRVAAFPGFGGFAEVAAADPGLVFPLPDRVGFEQGAALPMNYLTMHFALRRRGQLREGETVLVHGAAGGLGTAGIQLAKAYGARVLAVVSSEGKGETARAAGADEVVLADGFRDRVKELTGGRGVDVVADPVGGDRFTDSLRSLAREGRLLVLGFTGGEIPTVKVNRLLLNNVSVVGVGWGAFWTGDPGYVQEQWRDLQPLLERGALAPVLGSVHDLADAAAAVTELDERRATGKVLLRVR</sequence>
<accession>A0A1G9YAZ0</accession>
<dbReference type="InterPro" id="IPR036291">
    <property type="entry name" value="NAD(P)-bd_dom_sf"/>
</dbReference>
<name>A0A1G9YAZ0_9ACTN</name>
<evidence type="ECO:0000313" key="2">
    <source>
        <dbReference type="EMBL" id="SDN06197.1"/>
    </source>
</evidence>